<protein>
    <submittedName>
        <fullName evidence="1">CotH kinase family protein</fullName>
    </submittedName>
</protein>
<comment type="caution">
    <text evidence="1">The sequence shown here is derived from an EMBL/GenBank/DDBJ whole genome shotgun (WGS) entry which is preliminary data.</text>
</comment>
<dbReference type="Pfam" id="PF08757">
    <property type="entry name" value="CotH"/>
    <property type="match status" value="1"/>
</dbReference>
<dbReference type="InterPro" id="IPR014867">
    <property type="entry name" value="Spore_coat_CotH_CotH2/3/7"/>
</dbReference>
<gene>
    <name evidence="1" type="ORF">ACFQ03_12775</name>
</gene>
<keyword evidence="1" id="KW-0808">Transferase</keyword>
<name>A0ABW3D968_9BACL</name>
<proteinExistence type="predicted"/>
<evidence type="ECO:0000313" key="2">
    <source>
        <dbReference type="Proteomes" id="UP001597120"/>
    </source>
</evidence>
<dbReference type="PANTHER" id="PTHR40050:SF1">
    <property type="entry name" value="INNER SPORE COAT PROTEIN H"/>
    <property type="match status" value="1"/>
</dbReference>
<dbReference type="RefSeq" id="WP_379288509.1">
    <property type="nucleotide sequence ID" value="NZ_JBHTIU010000039.1"/>
</dbReference>
<keyword evidence="2" id="KW-1185">Reference proteome</keyword>
<dbReference type="PANTHER" id="PTHR40050">
    <property type="entry name" value="INNER SPORE COAT PROTEIN H"/>
    <property type="match status" value="1"/>
</dbReference>
<dbReference type="EMBL" id="JBHTIU010000039">
    <property type="protein sequence ID" value="MFD0870027.1"/>
    <property type="molecule type" value="Genomic_DNA"/>
</dbReference>
<keyword evidence="1" id="KW-0418">Kinase</keyword>
<dbReference type="GO" id="GO:0016301">
    <property type="term" value="F:kinase activity"/>
    <property type="evidence" value="ECO:0007669"/>
    <property type="project" value="UniProtKB-KW"/>
</dbReference>
<reference evidence="2" key="1">
    <citation type="journal article" date="2019" name="Int. J. Syst. Evol. Microbiol.">
        <title>The Global Catalogue of Microorganisms (GCM) 10K type strain sequencing project: providing services to taxonomists for standard genome sequencing and annotation.</title>
        <authorList>
            <consortium name="The Broad Institute Genomics Platform"/>
            <consortium name="The Broad Institute Genome Sequencing Center for Infectious Disease"/>
            <person name="Wu L."/>
            <person name="Ma J."/>
        </authorList>
    </citation>
    <scope>NUCLEOTIDE SEQUENCE [LARGE SCALE GENOMIC DNA]</scope>
    <source>
        <strain evidence="2">CCUG 57263</strain>
    </source>
</reference>
<dbReference type="Proteomes" id="UP001597120">
    <property type="component" value="Unassembled WGS sequence"/>
</dbReference>
<accession>A0ABW3D968</accession>
<evidence type="ECO:0000313" key="1">
    <source>
        <dbReference type="EMBL" id="MFD0870027.1"/>
    </source>
</evidence>
<organism evidence="1 2">
    <name type="scientific">Paenibacillus residui</name>
    <dbReference type="NCBI Taxonomy" id="629724"/>
    <lineage>
        <taxon>Bacteria</taxon>
        <taxon>Bacillati</taxon>
        <taxon>Bacillota</taxon>
        <taxon>Bacilli</taxon>
        <taxon>Bacillales</taxon>
        <taxon>Paenibacillaceae</taxon>
        <taxon>Paenibacillus</taxon>
    </lineage>
</organism>
<sequence length="351" mass="41596">MTMPVRQIMISDSSWKWLHKDVWSDQFAEAFYKKSGKWVPIKIRVRGGHTRTYPKKSYEIRSKGRTVHLNAEFDDPSMIRNALSFRFFERIGVPSPRTSFSLLEINRKNRGVYLEIEAVDRAFFRRRKIPFQSLFYATNDDANFGLISPETNRSKSSLFDGYHLIIGGEEDRNRLKSFISNLNSLGKKELWTYLSTNLDIDNYLRWLAGAVLTGNYDGFNQNYALYWHKKRRCFRIIPWDYEGTWGRDSYGKYFGSRPVPITGRNTLTHKLLAYPSVRKRYKAILRQILKSSFTTRKLSPLINQLHGSISKYVENDKTREHSPQQFRRERNFIKQYIKKRRKVILEEMAKL</sequence>